<dbReference type="Proteomes" id="UP000783686">
    <property type="component" value="Unassembled WGS sequence"/>
</dbReference>
<dbReference type="EMBL" id="CAJFDH010000005">
    <property type="protein sequence ID" value="CAD5226434.1"/>
    <property type="molecule type" value="Genomic_DNA"/>
</dbReference>
<gene>
    <name evidence="2" type="ORF">BOKJ2_LOCUS12076</name>
</gene>
<accession>A0A811LFI7</accession>
<organism evidence="2 3">
    <name type="scientific">Bursaphelenchus okinawaensis</name>
    <dbReference type="NCBI Taxonomy" id="465554"/>
    <lineage>
        <taxon>Eukaryota</taxon>
        <taxon>Metazoa</taxon>
        <taxon>Ecdysozoa</taxon>
        <taxon>Nematoda</taxon>
        <taxon>Chromadorea</taxon>
        <taxon>Rhabditida</taxon>
        <taxon>Tylenchina</taxon>
        <taxon>Tylenchomorpha</taxon>
        <taxon>Aphelenchoidea</taxon>
        <taxon>Aphelenchoididae</taxon>
        <taxon>Bursaphelenchus</taxon>
    </lineage>
</organism>
<comment type="caution">
    <text evidence="2">The sequence shown here is derived from an EMBL/GenBank/DDBJ whole genome shotgun (WGS) entry which is preliminary data.</text>
</comment>
<evidence type="ECO:0000256" key="1">
    <source>
        <dbReference type="SAM" id="MobiDB-lite"/>
    </source>
</evidence>
<keyword evidence="3" id="KW-1185">Reference proteome</keyword>
<dbReference type="Proteomes" id="UP000614601">
    <property type="component" value="Unassembled WGS sequence"/>
</dbReference>
<feature type="region of interest" description="Disordered" evidence="1">
    <location>
        <begin position="240"/>
        <end position="263"/>
    </location>
</feature>
<feature type="region of interest" description="Disordered" evidence="1">
    <location>
        <begin position="28"/>
        <end position="56"/>
    </location>
</feature>
<sequence length="858" mass="93718">MTLVPTVLQTPSSPLYRRRRRESTTFNYAKAGRPGTPPIQTVLAPTTRPAPRERSNTCVRVRVDKSGTCSVEPSASRSFEQNDRTAGLRHLDDSRGDLRTGVDQRKVLGQGEDRRAKLRNEDDQKSSLNHDEDQQILNSKSRQILKNGQKDDIGDSQYYVASTDCSKNSNFEYSTPHNPANTKISSFDAKFKYVDSEDRTDSDDRADSEDCADYFNFSIDSDNGLKSAGNCVESTNIVPQDSTDTNFVPKGNTDTSSVKSNKNDSVLTTVPQSTTTVQNLPQDSEPTTDSAEELADIVVIPNHFQRSNTLSVQHDHFVPHAIAEVPEVVPNVRYRNSVANIHCNGYLKLLDNKLNHTINHQNSADTVLLQRPFTTVGHYSNQKVNSIGPRAKTLSTTGRSSTLTANSTTTGKLPYTNRQRSSIAISGNTVPKPGCTVPNLVAIARSTVSKSIDNSVPNLTEIAHRSVPRLTRESTVPTTVVRVPNYKYSNVLNPQISDSTNALANNIPQAYSNTSTQVLGGTLSYSNLNQYDRPFNTALQCTCNIELSTRSSFSALQSSNPGANLNPTRTVFGSRGSCSALPSCYTVGNNAEYTVPIQNIGTGDQARACLASTRLLNQNQTAIQGQNTVSSSGATVSTTLDGTVTPNSNTVPNFSVSPTPYAISPYSTVQLNQYSAVPITPNPTVPISPNTVLPISPYPTVATPSYSALTTPNPNKSLRLNDSTFSSRAPSSMSAFTRTIHPTATPPPCPVHSQSQRRFSMSAQQLGQARFRHKIGSYWRSFELYTDIPKTAELTRTGSIIRRRLAMLESFDAIKEEKSNGDVRFDVNDGDGNPHKRSAAQVKSIRRRQSGYGITITR</sequence>
<feature type="compositionally biased region" description="Low complexity" evidence="1">
    <location>
        <begin position="393"/>
        <end position="404"/>
    </location>
</feature>
<feature type="region of interest" description="Disordered" evidence="1">
    <location>
        <begin position="110"/>
        <end position="133"/>
    </location>
</feature>
<reference evidence="2" key="1">
    <citation type="submission" date="2020-09" db="EMBL/GenBank/DDBJ databases">
        <authorList>
            <person name="Kikuchi T."/>
        </authorList>
    </citation>
    <scope>NUCLEOTIDE SEQUENCE</scope>
    <source>
        <strain evidence="2">SH1</strain>
    </source>
</reference>
<name>A0A811LFI7_9BILA</name>
<evidence type="ECO:0000313" key="2">
    <source>
        <dbReference type="EMBL" id="CAD5226434.1"/>
    </source>
</evidence>
<feature type="region of interest" description="Disordered" evidence="1">
    <location>
        <begin position="390"/>
        <end position="414"/>
    </location>
</feature>
<dbReference type="AlphaFoldDB" id="A0A811LFI7"/>
<dbReference type="EMBL" id="CAJFCW020000005">
    <property type="protein sequence ID" value="CAG9122173.1"/>
    <property type="molecule type" value="Genomic_DNA"/>
</dbReference>
<proteinExistence type="predicted"/>
<evidence type="ECO:0000313" key="3">
    <source>
        <dbReference type="Proteomes" id="UP000614601"/>
    </source>
</evidence>
<protein>
    <submittedName>
        <fullName evidence="2">Uncharacterized protein</fullName>
    </submittedName>
</protein>
<feature type="compositionally biased region" description="Polar residues" evidence="1">
    <location>
        <begin position="405"/>
        <end position="414"/>
    </location>
</feature>